<sequence>MSSLKNLLSSSGCWVVATLAPAETLVLFYRGGCWTLTVERQAVQLRVLYLKSIYMEVIGKMPRDTPKSATICGVYPDN</sequence>
<dbReference type="Proteomes" id="UP000826656">
    <property type="component" value="Unassembled WGS sequence"/>
</dbReference>
<evidence type="ECO:0000313" key="2">
    <source>
        <dbReference type="Proteomes" id="UP000826656"/>
    </source>
</evidence>
<gene>
    <name evidence="1" type="ORF">KY290_027366</name>
</gene>
<protein>
    <recommendedName>
        <fullName evidence="3">Secreted protein</fullName>
    </recommendedName>
</protein>
<evidence type="ECO:0000313" key="1">
    <source>
        <dbReference type="EMBL" id="KAH0748134.1"/>
    </source>
</evidence>
<accession>A0ABQ7UGI2</accession>
<evidence type="ECO:0008006" key="3">
    <source>
        <dbReference type="Google" id="ProtNLM"/>
    </source>
</evidence>
<reference evidence="1 2" key="1">
    <citation type="journal article" date="2021" name="bioRxiv">
        <title>Chromosome-scale and haplotype-resolved genome assembly of a tetraploid potato cultivar.</title>
        <authorList>
            <person name="Sun H."/>
            <person name="Jiao W.-B."/>
            <person name="Krause K."/>
            <person name="Campoy J.A."/>
            <person name="Goel M."/>
            <person name="Folz-Donahue K."/>
            <person name="Kukat C."/>
            <person name="Huettel B."/>
            <person name="Schneeberger K."/>
        </authorList>
    </citation>
    <scope>NUCLEOTIDE SEQUENCE [LARGE SCALE GENOMIC DNA]</scope>
    <source>
        <strain evidence="1">SolTubOtavaFocal</strain>
        <tissue evidence="1">Leaves</tissue>
    </source>
</reference>
<organism evidence="1 2">
    <name type="scientific">Solanum tuberosum</name>
    <name type="common">Potato</name>
    <dbReference type="NCBI Taxonomy" id="4113"/>
    <lineage>
        <taxon>Eukaryota</taxon>
        <taxon>Viridiplantae</taxon>
        <taxon>Streptophyta</taxon>
        <taxon>Embryophyta</taxon>
        <taxon>Tracheophyta</taxon>
        <taxon>Spermatophyta</taxon>
        <taxon>Magnoliopsida</taxon>
        <taxon>eudicotyledons</taxon>
        <taxon>Gunneridae</taxon>
        <taxon>Pentapetalae</taxon>
        <taxon>asterids</taxon>
        <taxon>lamiids</taxon>
        <taxon>Solanales</taxon>
        <taxon>Solanaceae</taxon>
        <taxon>Solanoideae</taxon>
        <taxon>Solaneae</taxon>
        <taxon>Solanum</taxon>
    </lineage>
</organism>
<proteinExistence type="predicted"/>
<dbReference type="EMBL" id="JAIVGD010000019">
    <property type="protein sequence ID" value="KAH0748134.1"/>
    <property type="molecule type" value="Genomic_DNA"/>
</dbReference>
<keyword evidence="2" id="KW-1185">Reference proteome</keyword>
<name>A0ABQ7UGI2_SOLTU</name>
<comment type="caution">
    <text evidence="1">The sequence shown here is derived from an EMBL/GenBank/DDBJ whole genome shotgun (WGS) entry which is preliminary data.</text>
</comment>